<name>A0A914YF23_9BILA</name>
<feature type="domain" description="DUF4371" evidence="1">
    <location>
        <begin position="106"/>
        <end position="340"/>
    </location>
</feature>
<organism evidence="2 3">
    <name type="scientific">Panagrolaimus superbus</name>
    <dbReference type="NCBI Taxonomy" id="310955"/>
    <lineage>
        <taxon>Eukaryota</taxon>
        <taxon>Metazoa</taxon>
        <taxon>Ecdysozoa</taxon>
        <taxon>Nematoda</taxon>
        <taxon>Chromadorea</taxon>
        <taxon>Rhabditida</taxon>
        <taxon>Tylenchina</taxon>
        <taxon>Panagrolaimomorpha</taxon>
        <taxon>Panagrolaimoidea</taxon>
        <taxon>Panagrolaimidae</taxon>
        <taxon>Panagrolaimus</taxon>
    </lineage>
</organism>
<accession>A0A914YF23</accession>
<dbReference type="Proteomes" id="UP000887577">
    <property type="component" value="Unplaced"/>
</dbReference>
<dbReference type="Pfam" id="PF14291">
    <property type="entry name" value="DUF4371"/>
    <property type="match status" value="1"/>
</dbReference>
<evidence type="ECO:0000259" key="1">
    <source>
        <dbReference type="Pfam" id="PF14291"/>
    </source>
</evidence>
<dbReference type="InterPro" id="IPR025398">
    <property type="entry name" value="DUF4371"/>
</dbReference>
<keyword evidence="2" id="KW-1185">Reference proteome</keyword>
<evidence type="ECO:0000313" key="3">
    <source>
        <dbReference type="WBParaSite" id="PSU_v2.g15979.t1"/>
    </source>
</evidence>
<evidence type="ECO:0000313" key="2">
    <source>
        <dbReference type="Proteomes" id="UP000887577"/>
    </source>
</evidence>
<reference evidence="3" key="1">
    <citation type="submission" date="2022-11" db="UniProtKB">
        <authorList>
            <consortium name="WormBaseParasite"/>
        </authorList>
    </citation>
    <scope>IDENTIFICATION</scope>
</reference>
<proteinExistence type="predicted"/>
<dbReference type="PANTHER" id="PTHR45749:SF21">
    <property type="entry name" value="DUF4371 DOMAIN-CONTAINING PROTEIN"/>
    <property type="match status" value="1"/>
</dbReference>
<dbReference type="AlphaFoldDB" id="A0A914YF23"/>
<dbReference type="WBParaSite" id="PSU_v2.g15979.t1">
    <property type="protein sequence ID" value="PSU_v2.g15979.t1"/>
    <property type="gene ID" value="PSU_v2.g15979"/>
</dbReference>
<dbReference type="PANTHER" id="PTHR45749">
    <property type="match status" value="1"/>
</dbReference>
<dbReference type="InterPro" id="IPR012337">
    <property type="entry name" value="RNaseH-like_sf"/>
</dbReference>
<protein>
    <submittedName>
        <fullName evidence="3">DUF4371 domain-containing protein</fullName>
    </submittedName>
</protein>
<dbReference type="SUPFAM" id="SSF53098">
    <property type="entry name" value="Ribonuclease H-like"/>
    <property type="match status" value="1"/>
</dbReference>
<sequence length="520" mass="58456">MSKITSYFALKRKSPEFGDDDIADIVGKKLNRTEAYGVIQNHWRPNDGYTFQSKLIGGKNRKPQLSWFKEFPSMTYSKKENGIFCVHCVLFVTGAVGKGQHQIPKSFVSKPFVNWKDFKEQANNHLKHAYHKDAIQIVSSFSSNFSSVVSKMDGQAKTAETNARKQLLSIIKCLKFCSTKRLPLRGTDDNQPFTMKDDPSEGVLRGLLKLIGPSDEGVKCLLDAPRNAQYISGTIQNEVIHIMAKEVLKQVVEDINSAKCFALLADETGTHSKEFLSICIRFVDQKTMQIREEFIGFYHAKEVTGEALASYLLQRLPALGIDMGKMVAQGYDGAANMCGKDKGVSTRIQKIYKAADYYHCPNHGLNLVMNKASEIIHIKNVIDMAKDCAVYFRAAVKTPVLAKHADILYKKRKDGLDANSRSKKKTIPKFCATRFVERHESILTMKELFPAVIDALEELVEARNDADAQKFLDYFYSADKAFALIVAEAVARPLKSLSEVLQQTTLELLSAFEYIENVKK</sequence>